<reference evidence="2" key="1">
    <citation type="submission" date="2020-08" db="EMBL/GenBank/DDBJ databases">
        <title>Multicomponent nature underlies the extraordinary mechanical properties of spider dragline silk.</title>
        <authorList>
            <person name="Kono N."/>
            <person name="Nakamura H."/>
            <person name="Mori M."/>
            <person name="Yoshida Y."/>
            <person name="Ohtoshi R."/>
            <person name="Malay A.D."/>
            <person name="Moran D.A.P."/>
            <person name="Tomita M."/>
            <person name="Numata K."/>
            <person name="Arakawa K."/>
        </authorList>
    </citation>
    <scope>NUCLEOTIDE SEQUENCE</scope>
</reference>
<protein>
    <submittedName>
        <fullName evidence="2">Uncharacterized protein</fullName>
    </submittedName>
</protein>
<evidence type="ECO:0000313" key="3">
    <source>
        <dbReference type="Proteomes" id="UP000886998"/>
    </source>
</evidence>
<gene>
    <name evidence="2" type="ORF">TNIN_110241</name>
</gene>
<feature type="region of interest" description="Disordered" evidence="1">
    <location>
        <begin position="27"/>
        <end position="47"/>
    </location>
</feature>
<comment type="caution">
    <text evidence="2">The sequence shown here is derived from an EMBL/GenBank/DDBJ whole genome shotgun (WGS) entry which is preliminary data.</text>
</comment>
<accession>A0A8X6YT51</accession>
<proteinExistence type="predicted"/>
<dbReference type="AlphaFoldDB" id="A0A8X6YT51"/>
<feature type="compositionally biased region" description="Low complexity" evidence="1">
    <location>
        <begin position="31"/>
        <end position="43"/>
    </location>
</feature>
<evidence type="ECO:0000313" key="2">
    <source>
        <dbReference type="EMBL" id="GFY78761.1"/>
    </source>
</evidence>
<evidence type="ECO:0000256" key="1">
    <source>
        <dbReference type="SAM" id="MobiDB-lite"/>
    </source>
</evidence>
<sequence length="114" mass="12983">MKYVQNFFLRKGKRSGILFIVLSIERSNNTPSSSPRSPGGPSPKCDEQEPKQWVFAGCSNTGQSTKRKREYVKHIRVIKVLGLKKSQTSPGWIDRCKHWAPLYPLLLLCSLLHT</sequence>
<organism evidence="2 3">
    <name type="scientific">Trichonephila inaurata madagascariensis</name>
    <dbReference type="NCBI Taxonomy" id="2747483"/>
    <lineage>
        <taxon>Eukaryota</taxon>
        <taxon>Metazoa</taxon>
        <taxon>Ecdysozoa</taxon>
        <taxon>Arthropoda</taxon>
        <taxon>Chelicerata</taxon>
        <taxon>Arachnida</taxon>
        <taxon>Araneae</taxon>
        <taxon>Araneomorphae</taxon>
        <taxon>Entelegynae</taxon>
        <taxon>Araneoidea</taxon>
        <taxon>Nephilidae</taxon>
        <taxon>Trichonephila</taxon>
        <taxon>Trichonephila inaurata</taxon>
    </lineage>
</organism>
<dbReference type="EMBL" id="BMAV01023179">
    <property type="protein sequence ID" value="GFY78761.1"/>
    <property type="molecule type" value="Genomic_DNA"/>
</dbReference>
<dbReference type="Proteomes" id="UP000886998">
    <property type="component" value="Unassembled WGS sequence"/>
</dbReference>
<keyword evidence="3" id="KW-1185">Reference proteome</keyword>
<name>A0A8X6YT51_9ARAC</name>